<evidence type="ECO:0000313" key="3">
    <source>
        <dbReference type="Proteomes" id="UP001179952"/>
    </source>
</evidence>
<reference evidence="2" key="1">
    <citation type="journal article" date="2023" name="Nat. Commun.">
        <title>Diploid and tetraploid genomes of Acorus and the evolution of monocots.</title>
        <authorList>
            <person name="Ma L."/>
            <person name="Liu K.W."/>
            <person name="Li Z."/>
            <person name="Hsiao Y.Y."/>
            <person name="Qi Y."/>
            <person name="Fu T."/>
            <person name="Tang G.D."/>
            <person name="Zhang D."/>
            <person name="Sun W.H."/>
            <person name="Liu D.K."/>
            <person name="Li Y."/>
            <person name="Chen G.Z."/>
            <person name="Liu X.D."/>
            <person name="Liao X.Y."/>
            <person name="Jiang Y.T."/>
            <person name="Yu X."/>
            <person name="Hao Y."/>
            <person name="Huang J."/>
            <person name="Zhao X.W."/>
            <person name="Ke S."/>
            <person name="Chen Y.Y."/>
            <person name="Wu W.L."/>
            <person name="Hsu J.L."/>
            <person name="Lin Y.F."/>
            <person name="Huang M.D."/>
            <person name="Li C.Y."/>
            <person name="Huang L."/>
            <person name="Wang Z.W."/>
            <person name="Zhao X."/>
            <person name="Zhong W.Y."/>
            <person name="Peng D.H."/>
            <person name="Ahmad S."/>
            <person name="Lan S."/>
            <person name="Zhang J.S."/>
            <person name="Tsai W.C."/>
            <person name="Van de Peer Y."/>
            <person name="Liu Z.J."/>
        </authorList>
    </citation>
    <scope>NUCLEOTIDE SEQUENCE</scope>
    <source>
        <strain evidence="2">SCP</strain>
    </source>
</reference>
<dbReference type="AlphaFoldDB" id="A0AAV9B5I8"/>
<name>A0AAV9B5I8_ACOGR</name>
<feature type="compositionally biased region" description="Pro residues" evidence="1">
    <location>
        <begin position="1"/>
        <end position="13"/>
    </location>
</feature>
<protein>
    <submittedName>
        <fullName evidence="2">Uncharacterized protein</fullName>
    </submittedName>
</protein>
<dbReference type="EMBL" id="JAUJYN010000005">
    <property type="protein sequence ID" value="KAK1271339.1"/>
    <property type="molecule type" value="Genomic_DNA"/>
</dbReference>
<feature type="compositionally biased region" description="Low complexity" evidence="1">
    <location>
        <begin position="15"/>
        <end position="64"/>
    </location>
</feature>
<organism evidence="2 3">
    <name type="scientific">Acorus gramineus</name>
    <name type="common">Dwarf sweet flag</name>
    <dbReference type="NCBI Taxonomy" id="55184"/>
    <lineage>
        <taxon>Eukaryota</taxon>
        <taxon>Viridiplantae</taxon>
        <taxon>Streptophyta</taxon>
        <taxon>Embryophyta</taxon>
        <taxon>Tracheophyta</taxon>
        <taxon>Spermatophyta</taxon>
        <taxon>Magnoliopsida</taxon>
        <taxon>Liliopsida</taxon>
        <taxon>Acoraceae</taxon>
        <taxon>Acorus</taxon>
    </lineage>
</organism>
<proteinExistence type="predicted"/>
<evidence type="ECO:0000313" key="2">
    <source>
        <dbReference type="EMBL" id="KAK1271339.1"/>
    </source>
</evidence>
<dbReference type="Proteomes" id="UP001179952">
    <property type="component" value="Unassembled WGS sequence"/>
</dbReference>
<evidence type="ECO:0000256" key="1">
    <source>
        <dbReference type="SAM" id="MobiDB-lite"/>
    </source>
</evidence>
<keyword evidence="3" id="KW-1185">Reference proteome</keyword>
<comment type="caution">
    <text evidence="2">The sequence shown here is derived from an EMBL/GenBank/DDBJ whole genome shotgun (WGS) entry which is preliminary data.</text>
</comment>
<sequence>MPPPPLPWTPRPRTPTRASRASSPSPGSRDPTQTRLAAPARGAAESAASPRTMTTAMARSTMSR</sequence>
<accession>A0AAV9B5I8</accession>
<reference evidence="2" key="2">
    <citation type="submission" date="2023-06" db="EMBL/GenBank/DDBJ databases">
        <authorList>
            <person name="Ma L."/>
            <person name="Liu K.-W."/>
            <person name="Li Z."/>
            <person name="Hsiao Y.-Y."/>
            <person name="Qi Y."/>
            <person name="Fu T."/>
            <person name="Tang G."/>
            <person name="Zhang D."/>
            <person name="Sun W.-H."/>
            <person name="Liu D.-K."/>
            <person name="Li Y."/>
            <person name="Chen G.-Z."/>
            <person name="Liu X.-D."/>
            <person name="Liao X.-Y."/>
            <person name="Jiang Y.-T."/>
            <person name="Yu X."/>
            <person name="Hao Y."/>
            <person name="Huang J."/>
            <person name="Zhao X.-W."/>
            <person name="Ke S."/>
            <person name="Chen Y.-Y."/>
            <person name="Wu W.-L."/>
            <person name="Hsu J.-L."/>
            <person name="Lin Y.-F."/>
            <person name="Huang M.-D."/>
            <person name="Li C.-Y."/>
            <person name="Huang L."/>
            <person name="Wang Z.-W."/>
            <person name="Zhao X."/>
            <person name="Zhong W.-Y."/>
            <person name="Peng D.-H."/>
            <person name="Ahmad S."/>
            <person name="Lan S."/>
            <person name="Zhang J.-S."/>
            <person name="Tsai W.-C."/>
            <person name="Van De Peer Y."/>
            <person name="Liu Z.-J."/>
        </authorList>
    </citation>
    <scope>NUCLEOTIDE SEQUENCE</scope>
    <source>
        <strain evidence="2">SCP</strain>
        <tissue evidence="2">Leaves</tissue>
    </source>
</reference>
<gene>
    <name evidence="2" type="ORF">QJS04_geneDACA021536</name>
</gene>
<feature type="region of interest" description="Disordered" evidence="1">
    <location>
        <begin position="1"/>
        <end position="64"/>
    </location>
</feature>